<reference evidence="10 11" key="1">
    <citation type="submission" date="2019-07" db="EMBL/GenBank/DDBJ databases">
        <title>Genomic Encyclopedia of Archaeal and Bacterial Type Strains, Phase II (KMG-II): from individual species to whole genera.</title>
        <authorList>
            <person name="Goeker M."/>
        </authorList>
    </citation>
    <scope>NUCLEOTIDE SEQUENCE [LARGE SCALE GENOMIC DNA]</scope>
    <source>
        <strain evidence="10 11">ATCC BAA-252</strain>
    </source>
</reference>
<evidence type="ECO:0000256" key="1">
    <source>
        <dbReference type="ARBA" id="ARBA00004370"/>
    </source>
</evidence>
<proteinExistence type="inferred from homology"/>
<dbReference type="PANTHER" id="PTHR33910:SF1">
    <property type="entry name" value="PROTEIN TRANSLOCASE SUBUNIT SECE"/>
    <property type="match status" value="1"/>
</dbReference>
<dbReference type="InterPro" id="IPR001901">
    <property type="entry name" value="Translocase_SecE/Sec61-g"/>
</dbReference>
<dbReference type="InterPro" id="IPR038379">
    <property type="entry name" value="SecE_sf"/>
</dbReference>
<evidence type="ECO:0000256" key="3">
    <source>
        <dbReference type="ARBA" id="ARBA00022475"/>
    </source>
</evidence>
<keyword evidence="7 9" id="KW-0811">Translocation</keyword>
<keyword evidence="6 9" id="KW-1133">Transmembrane helix</keyword>
<name>A0A562SBG6_9HYPH</name>
<dbReference type="AlphaFoldDB" id="A0A562SBG6"/>
<evidence type="ECO:0000256" key="9">
    <source>
        <dbReference type="HAMAP-Rule" id="MF_00422"/>
    </source>
</evidence>
<organism evidence="10 11">
    <name type="scientific">Roseibium hamelinense</name>
    <dbReference type="NCBI Taxonomy" id="150831"/>
    <lineage>
        <taxon>Bacteria</taxon>
        <taxon>Pseudomonadati</taxon>
        <taxon>Pseudomonadota</taxon>
        <taxon>Alphaproteobacteria</taxon>
        <taxon>Hyphomicrobiales</taxon>
        <taxon>Stappiaceae</taxon>
        <taxon>Roseibium</taxon>
    </lineage>
</organism>
<keyword evidence="5 9" id="KW-0653">Protein transport</keyword>
<dbReference type="GO" id="GO:0006605">
    <property type="term" value="P:protein targeting"/>
    <property type="evidence" value="ECO:0007669"/>
    <property type="project" value="UniProtKB-UniRule"/>
</dbReference>
<comment type="subunit">
    <text evidence="9">Component of the Sec protein translocase complex. Heterotrimer consisting of SecY, SecE and SecG subunits. The heterotrimers can form oligomers, although 1 heterotrimer is thought to be able to translocate proteins. Interacts with the ribosome. Interacts with SecDF, and other proteins may be involved. Interacts with SecA.</text>
</comment>
<evidence type="ECO:0000313" key="11">
    <source>
        <dbReference type="Proteomes" id="UP000320593"/>
    </source>
</evidence>
<dbReference type="RefSeq" id="WP_145347703.1">
    <property type="nucleotide sequence ID" value="NZ_SMLY01000044.1"/>
</dbReference>
<dbReference type="GO" id="GO:0043952">
    <property type="term" value="P:protein transport by the Sec complex"/>
    <property type="evidence" value="ECO:0007669"/>
    <property type="project" value="UniProtKB-UniRule"/>
</dbReference>
<dbReference type="PANTHER" id="PTHR33910">
    <property type="entry name" value="PROTEIN TRANSLOCASE SUBUNIT SECE"/>
    <property type="match status" value="1"/>
</dbReference>
<feature type="transmembrane region" description="Helical" evidence="9">
    <location>
        <begin position="29"/>
        <end position="49"/>
    </location>
</feature>
<dbReference type="GO" id="GO:0008320">
    <property type="term" value="F:protein transmembrane transporter activity"/>
    <property type="evidence" value="ECO:0007669"/>
    <property type="project" value="UniProtKB-UniRule"/>
</dbReference>
<keyword evidence="4 9" id="KW-0812">Transmembrane</keyword>
<comment type="similarity">
    <text evidence="9">Belongs to the SecE/SEC61-gamma family.</text>
</comment>
<comment type="function">
    <text evidence="9">Essential subunit of the Sec protein translocation channel SecYEG. Clamps together the 2 halves of SecY. May contact the channel plug during translocation.</text>
</comment>
<keyword evidence="8 9" id="KW-0472">Membrane</keyword>
<evidence type="ECO:0000256" key="5">
    <source>
        <dbReference type="ARBA" id="ARBA00022927"/>
    </source>
</evidence>
<comment type="subcellular location">
    <subcellularLocation>
        <location evidence="9">Cell membrane</location>
        <topology evidence="9">Single-pass membrane protein</topology>
    </subcellularLocation>
    <subcellularLocation>
        <location evidence="1">Membrane</location>
    </subcellularLocation>
</comment>
<dbReference type="Proteomes" id="UP000320593">
    <property type="component" value="Unassembled WGS sequence"/>
</dbReference>
<keyword evidence="3 9" id="KW-1003">Cell membrane</keyword>
<dbReference type="Gene3D" id="1.20.5.1030">
    <property type="entry name" value="Preprotein translocase secy subunit"/>
    <property type="match status" value="1"/>
</dbReference>
<evidence type="ECO:0000313" key="10">
    <source>
        <dbReference type="EMBL" id="TWI78701.1"/>
    </source>
</evidence>
<evidence type="ECO:0000256" key="4">
    <source>
        <dbReference type="ARBA" id="ARBA00022692"/>
    </source>
</evidence>
<dbReference type="GO" id="GO:0009306">
    <property type="term" value="P:protein secretion"/>
    <property type="evidence" value="ECO:0007669"/>
    <property type="project" value="UniProtKB-UniRule"/>
</dbReference>
<keyword evidence="11" id="KW-1185">Reference proteome</keyword>
<evidence type="ECO:0000256" key="6">
    <source>
        <dbReference type="ARBA" id="ARBA00022989"/>
    </source>
</evidence>
<dbReference type="EMBL" id="VLLF01000017">
    <property type="protein sequence ID" value="TWI78701.1"/>
    <property type="molecule type" value="Genomic_DNA"/>
</dbReference>
<accession>A0A562SBG6</accession>
<dbReference type="GO" id="GO:0005886">
    <property type="term" value="C:plasma membrane"/>
    <property type="evidence" value="ECO:0007669"/>
    <property type="project" value="UniProtKB-SubCell"/>
</dbReference>
<sequence length="65" mass="7219">MAKTNPFTFIQQVRSEVSKVTWPTRRETAVTTVMVFIMVVIAAIFFLLADQLMSWGIGLLLGVGS</sequence>
<dbReference type="NCBIfam" id="TIGR00964">
    <property type="entry name" value="secE_bact"/>
    <property type="match status" value="1"/>
</dbReference>
<dbReference type="HAMAP" id="MF_00422">
    <property type="entry name" value="SecE"/>
    <property type="match status" value="1"/>
</dbReference>
<dbReference type="GO" id="GO:0065002">
    <property type="term" value="P:intracellular protein transmembrane transport"/>
    <property type="evidence" value="ECO:0007669"/>
    <property type="project" value="UniProtKB-UniRule"/>
</dbReference>
<comment type="caution">
    <text evidence="10">The sequence shown here is derived from an EMBL/GenBank/DDBJ whole genome shotgun (WGS) entry which is preliminary data.</text>
</comment>
<dbReference type="InterPro" id="IPR005807">
    <property type="entry name" value="SecE_bac"/>
</dbReference>
<protein>
    <recommendedName>
        <fullName evidence="9">Protein translocase subunit SecE</fullName>
    </recommendedName>
</protein>
<dbReference type="Pfam" id="PF00584">
    <property type="entry name" value="SecE"/>
    <property type="match status" value="1"/>
</dbReference>
<gene>
    <name evidence="9" type="primary">secE</name>
    <name evidence="10" type="ORF">JM93_04391</name>
</gene>
<evidence type="ECO:0000256" key="2">
    <source>
        <dbReference type="ARBA" id="ARBA00022448"/>
    </source>
</evidence>
<keyword evidence="2 9" id="KW-0813">Transport</keyword>
<evidence type="ECO:0000256" key="8">
    <source>
        <dbReference type="ARBA" id="ARBA00023136"/>
    </source>
</evidence>
<evidence type="ECO:0000256" key="7">
    <source>
        <dbReference type="ARBA" id="ARBA00023010"/>
    </source>
</evidence>